<gene>
    <name evidence="2" type="ORF">O3P69_018045</name>
</gene>
<sequence>MSGGVHRDPLEHKLSLRLSRERERCSKHPPGLVGSGGLADGGGERGLTVVLAQIPLTLCLAGSLPVCCLLLTLTLLVTSTQQSIQAQHCLLAGGIEGLPGEPRVLGAGGGRVVDIVSATDACSSTTTSSELGAALLTLAAATLQHQCRVHRLTVSLHAKYYAQPAPTPRYLPSPSPRKHADHRFCSA</sequence>
<name>A0AAW0THG4_SCYPA</name>
<proteinExistence type="predicted"/>
<dbReference type="Proteomes" id="UP001487740">
    <property type="component" value="Unassembled WGS sequence"/>
</dbReference>
<evidence type="ECO:0000313" key="2">
    <source>
        <dbReference type="EMBL" id="KAK8387119.1"/>
    </source>
</evidence>
<keyword evidence="3" id="KW-1185">Reference proteome</keyword>
<evidence type="ECO:0000313" key="3">
    <source>
        <dbReference type="Proteomes" id="UP001487740"/>
    </source>
</evidence>
<feature type="region of interest" description="Disordered" evidence="1">
    <location>
        <begin position="167"/>
        <end position="187"/>
    </location>
</feature>
<evidence type="ECO:0000256" key="1">
    <source>
        <dbReference type="SAM" id="MobiDB-lite"/>
    </source>
</evidence>
<dbReference type="AlphaFoldDB" id="A0AAW0THG4"/>
<dbReference type="EMBL" id="JARAKH010000030">
    <property type="protein sequence ID" value="KAK8387119.1"/>
    <property type="molecule type" value="Genomic_DNA"/>
</dbReference>
<organism evidence="2 3">
    <name type="scientific">Scylla paramamosain</name>
    <name type="common">Mud crab</name>
    <dbReference type="NCBI Taxonomy" id="85552"/>
    <lineage>
        <taxon>Eukaryota</taxon>
        <taxon>Metazoa</taxon>
        <taxon>Ecdysozoa</taxon>
        <taxon>Arthropoda</taxon>
        <taxon>Crustacea</taxon>
        <taxon>Multicrustacea</taxon>
        <taxon>Malacostraca</taxon>
        <taxon>Eumalacostraca</taxon>
        <taxon>Eucarida</taxon>
        <taxon>Decapoda</taxon>
        <taxon>Pleocyemata</taxon>
        <taxon>Brachyura</taxon>
        <taxon>Eubrachyura</taxon>
        <taxon>Portunoidea</taxon>
        <taxon>Portunidae</taxon>
        <taxon>Portuninae</taxon>
        <taxon>Scylla</taxon>
    </lineage>
</organism>
<reference evidence="2 3" key="1">
    <citation type="submission" date="2023-03" db="EMBL/GenBank/DDBJ databases">
        <title>High-quality genome of Scylla paramamosain provides insights in environmental adaptation.</title>
        <authorList>
            <person name="Zhang L."/>
        </authorList>
    </citation>
    <scope>NUCLEOTIDE SEQUENCE [LARGE SCALE GENOMIC DNA]</scope>
    <source>
        <strain evidence="2">LZ_2023a</strain>
        <tissue evidence="2">Muscle</tissue>
    </source>
</reference>
<comment type="caution">
    <text evidence="2">The sequence shown here is derived from an EMBL/GenBank/DDBJ whole genome shotgun (WGS) entry which is preliminary data.</text>
</comment>
<protein>
    <submittedName>
        <fullName evidence="2">Uncharacterized protein</fullName>
    </submittedName>
</protein>
<accession>A0AAW0THG4</accession>